<comment type="subcellular location">
    <subcellularLocation>
        <location evidence="1">Cell surface</location>
    </subcellularLocation>
</comment>
<protein>
    <submittedName>
        <fullName evidence="4">Prepilin-type N-terminal cleavage/methylation domain-containing protein</fullName>
    </submittedName>
</protein>
<keyword evidence="3" id="KW-1133">Transmembrane helix</keyword>
<dbReference type="InterPro" id="IPR012902">
    <property type="entry name" value="N_methyl_site"/>
</dbReference>
<comment type="caution">
    <text evidence="4">The sequence shown here is derived from an EMBL/GenBank/DDBJ whole genome shotgun (WGS) entry which is preliminary data.</text>
</comment>
<proteinExistence type="predicted"/>
<accession>A0ABU7VSJ7</accession>
<dbReference type="NCBIfam" id="TIGR02532">
    <property type="entry name" value="IV_pilin_GFxxxE"/>
    <property type="match status" value="1"/>
</dbReference>
<evidence type="ECO:0000256" key="3">
    <source>
        <dbReference type="SAM" id="Phobius"/>
    </source>
</evidence>
<evidence type="ECO:0000313" key="4">
    <source>
        <dbReference type="EMBL" id="MEF2966358.1"/>
    </source>
</evidence>
<keyword evidence="5" id="KW-1185">Reference proteome</keyword>
<dbReference type="EMBL" id="JAZHPZ010000004">
    <property type="protein sequence ID" value="MEF2966358.1"/>
    <property type="molecule type" value="Genomic_DNA"/>
</dbReference>
<keyword evidence="3" id="KW-0812">Transmembrane</keyword>
<feature type="transmembrane region" description="Helical" evidence="3">
    <location>
        <begin position="21"/>
        <end position="45"/>
    </location>
</feature>
<name>A0ABU7VSJ7_9BACL</name>
<reference evidence="4 5" key="1">
    <citation type="submission" date="2024-02" db="EMBL/GenBank/DDBJ databases">
        <title>A nitrogen-fixing paenibacillus bacterium.</title>
        <authorList>
            <person name="Zhang W.L."/>
            <person name="Chen S.F."/>
        </authorList>
    </citation>
    <scope>NUCLEOTIDE SEQUENCE [LARGE SCALE GENOMIC DNA]</scope>
    <source>
        <strain evidence="4 5">M1</strain>
    </source>
</reference>
<keyword evidence="3" id="KW-0472">Membrane</keyword>
<dbReference type="Proteomes" id="UP001306950">
    <property type="component" value="Unassembled WGS sequence"/>
</dbReference>
<keyword evidence="2" id="KW-0178">Competence</keyword>
<evidence type="ECO:0000313" key="5">
    <source>
        <dbReference type="Proteomes" id="UP001306950"/>
    </source>
</evidence>
<dbReference type="RefSeq" id="WP_331846573.1">
    <property type="nucleotide sequence ID" value="NZ_JAZHPZ010000004.1"/>
</dbReference>
<sequence length="149" mass="16954">MKFPRTRKMTSRRRFFRGEEGLTLIEVAASLVVLSIVSLYFLSYFTNSAFQSKLTNQKLSATHLANAKLHEIQNIPFEELQTEADCSKGTSYDEEKDIYVMKTEICDSASGYETRSDILYITVTTYWAPDPEHPGQFKHEVSLVGAAKK</sequence>
<gene>
    <name evidence="4" type="ORF">V3851_11005</name>
</gene>
<evidence type="ECO:0000256" key="2">
    <source>
        <dbReference type="ARBA" id="ARBA00023287"/>
    </source>
</evidence>
<evidence type="ECO:0000256" key="1">
    <source>
        <dbReference type="ARBA" id="ARBA00004241"/>
    </source>
</evidence>
<organism evidence="4 5">
    <name type="scientific">Paenibacillus haidiansis</name>
    <dbReference type="NCBI Taxonomy" id="1574488"/>
    <lineage>
        <taxon>Bacteria</taxon>
        <taxon>Bacillati</taxon>
        <taxon>Bacillota</taxon>
        <taxon>Bacilli</taxon>
        <taxon>Bacillales</taxon>
        <taxon>Paenibacillaceae</taxon>
        <taxon>Paenibacillus</taxon>
    </lineage>
</organism>